<sequence length="156" mass="16364">MPPQGTPVLPNGATSISEVYGAWTVQCRIIRNEKICTFNQVLTNQATEQVGFAIDLLPSGGGVLGHVLLPLGIRLADGLVLQVDTHDPAAKLQFTHCVATGCIAAVQFNDANIKALEAGTRLAARVTVETSGQPLTFQISLAGFGAALARTSQLQQ</sequence>
<dbReference type="InterPro" id="IPR038696">
    <property type="entry name" value="IalB_sf"/>
</dbReference>
<dbReference type="InterPro" id="IPR010642">
    <property type="entry name" value="Invasion_prot_B"/>
</dbReference>
<evidence type="ECO:0000313" key="2">
    <source>
        <dbReference type="Proteomes" id="UP000198588"/>
    </source>
</evidence>
<reference evidence="1 2" key="1">
    <citation type="submission" date="2016-10" db="EMBL/GenBank/DDBJ databases">
        <authorList>
            <person name="de Groot N.N."/>
        </authorList>
    </citation>
    <scope>NUCLEOTIDE SEQUENCE [LARGE SCALE GENOMIC DNA]</scope>
    <source>
        <strain evidence="1 2">CGMCC 1.12097</strain>
    </source>
</reference>
<dbReference type="Pfam" id="PF06776">
    <property type="entry name" value="IalB"/>
    <property type="match status" value="1"/>
</dbReference>
<proteinExistence type="predicted"/>
<dbReference type="Proteomes" id="UP000198588">
    <property type="component" value="Unassembled WGS sequence"/>
</dbReference>
<dbReference type="EMBL" id="FMXM01000008">
    <property type="protein sequence ID" value="SDA79371.1"/>
    <property type="molecule type" value="Genomic_DNA"/>
</dbReference>
<dbReference type="STRING" id="1165689.SAMN02927914_03107"/>
<dbReference type="AlphaFoldDB" id="A0A1G5Y9L5"/>
<protein>
    <submittedName>
        <fullName evidence="1">Invasion protein IalB, involved in pathogenesis</fullName>
    </submittedName>
</protein>
<gene>
    <name evidence="1" type="ORF">SAMN02927914_03107</name>
</gene>
<name>A0A1G5Y9L5_9HYPH</name>
<organism evidence="1 2">
    <name type="scientific">Mesorhizobium qingshengii</name>
    <dbReference type="NCBI Taxonomy" id="1165689"/>
    <lineage>
        <taxon>Bacteria</taxon>
        <taxon>Pseudomonadati</taxon>
        <taxon>Pseudomonadota</taxon>
        <taxon>Alphaproteobacteria</taxon>
        <taxon>Hyphomicrobiales</taxon>
        <taxon>Phyllobacteriaceae</taxon>
        <taxon>Mesorhizobium</taxon>
    </lineage>
</organism>
<dbReference type="Gene3D" id="2.60.40.1880">
    <property type="entry name" value="Invasion associated locus B (IalB) protein"/>
    <property type="match status" value="1"/>
</dbReference>
<accession>A0A1G5Y9L5</accession>
<evidence type="ECO:0000313" key="1">
    <source>
        <dbReference type="EMBL" id="SDA79371.1"/>
    </source>
</evidence>